<dbReference type="RefSeq" id="WP_184221956.1">
    <property type="nucleotide sequence ID" value="NZ_JACHIP010000008.1"/>
</dbReference>
<keyword evidence="8" id="KW-0858">Xylan degradation</keyword>
<keyword evidence="9" id="KW-1185">Reference proteome</keyword>
<protein>
    <recommendedName>
        <fullName evidence="3">cellulase</fullName>
        <ecNumber evidence="3">3.2.1.4</ecNumber>
    </recommendedName>
</protein>
<name>A0A7W7ZHC9_9BACT</name>
<dbReference type="EC" id="3.2.1.4" evidence="3"/>
<gene>
    <name evidence="8" type="ORF">HDF16_004698</name>
</gene>
<organism evidence="8 9">
    <name type="scientific">Granulicella aggregans</name>
    <dbReference type="NCBI Taxonomy" id="474949"/>
    <lineage>
        <taxon>Bacteria</taxon>
        <taxon>Pseudomonadati</taxon>
        <taxon>Acidobacteriota</taxon>
        <taxon>Terriglobia</taxon>
        <taxon>Terriglobales</taxon>
        <taxon>Acidobacteriaceae</taxon>
        <taxon>Granulicella</taxon>
    </lineage>
</organism>
<evidence type="ECO:0000313" key="8">
    <source>
        <dbReference type="EMBL" id="MBB5059964.1"/>
    </source>
</evidence>
<dbReference type="AlphaFoldDB" id="A0A7W7ZHC9"/>
<dbReference type="SUPFAM" id="SSF48208">
    <property type="entry name" value="Six-hairpin glycosidases"/>
    <property type="match status" value="1"/>
</dbReference>
<comment type="catalytic activity">
    <reaction evidence="1">
        <text>Endohydrolysis of (1-&gt;4)-beta-D-glucosidic linkages in cellulose, lichenin and cereal beta-D-glucans.</text>
        <dbReference type="EC" id="3.2.1.4"/>
    </reaction>
</comment>
<dbReference type="InterPro" id="IPR008928">
    <property type="entry name" value="6-hairpin_glycosidase_sf"/>
</dbReference>
<sequence length="498" mass="55435">MNRFFKNIAWTVMAAGCWAGVVVVGQPPSRTPHVNAPEGVIPRMPGDGAGAFATGRYRNLFAEEGKSPEEIRAKVDRAFQQLFHGDGQWERVYFETGANANGPLGYVTDWANNDARTEGMSYGMMIAVQMDKKREFDALWNWSNTYMLITDPRNPNVGYFAWSMYTDGTPKATGPAPDGEEYYAMALLFAARRWGNGKGLYDYQAQAEKILRLMRHHPVLTATGPFRIHPEDPPFVYDESKFHSPNKTEKLRAEAKLAEELKAQGKTPPVALGNASNPVRTTTVGPMVDEAHSMVRFVADVNGGFTDASYHLPAFYELFARWGPAEDKDFWAKAADVSRELFKRVTGPTTGLSPERSNFDMTSMLDWTGGEMPFSYDSWRTASNWSVDYSWWKKDPDEVVLSDRIQGFLVGQGIGIFADQYTLAGKPLSTRHSTGMVAATTVGGLAATRGANEKAFVEELWQTPIPAGDQRYFDGMLYLMSLLHCSGEFRIVDGPQGR</sequence>
<evidence type="ECO:0000256" key="1">
    <source>
        <dbReference type="ARBA" id="ARBA00000966"/>
    </source>
</evidence>
<evidence type="ECO:0000256" key="2">
    <source>
        <dbReference type="ARBA" id="ARBA00009209"/>
    </source>
</evidence>
<evidence type="ECO:0000256" key="7">
    <source>
        <dbReference type="ARBA" id="ARBA00023326"/>
    </source>
</evidence>
<evidence type="ECO:0000256" key="3">
    <source>
        <dbReference type="ARBA" id="ARBA00012601"/>
    </source>
</evidence>
<accession>A0A7W7ZHC9</accession>
<dbReference type="InterPro" id="IPR002037">
    <property type="entry name" value="Glyco_hydro_8"/>
</dbReference>
<comment type="similarity">
    <text evidence="2">Belongs to the glycosyl hydrolase 8 (cellulase D) family.</text>
</comment>
<dbReference type="Pfam" id="PF01270">
    <property type="entry name" value="Glyco_hydro_8"/>
    <property type="match status" value="2"/>
</dbReference>
<evidence type="ECO:0000256" key="6">
    <source>
        <dbReference type="ARBA" id="ARBA00023295"/>
    </source>
</evidence>
<dbReference type="GO" id="GO:0008810">
    <property type="term" value="F:cellulase activity"/>
    <property type="evidence" value="ECO:0007669"/>
    <property type="project" value="UniProtKB-EC"/>
</dbReference>
<keyword evidence="7" id="KW-0119">Carbohydrate metabolism</keyword>
<keyword evidence="5" id="KW-0136">Cellulose degradation</keyword>
<dbReference type="Gene3D" id="1.50.10.10">
    <property type="match status" value="1"/>
</dbReference>
<comment type="caution">
    <text evidence="8">The sequence shown here is derived from an EMBL/GenBank/DDBJ whole genome shotgun (WGS) entry which is preliminary data.</text>
</comment>
<dbReference type="GO" id="GO:0030245">
    <property type="term" value="P:cellulose catabolic process"/>
    <property type="evidence" value="ECO:0007669"/>
    <property type="project" value="UniProtKB-KW"/>
</dbReference>
<proteinExistence type="inferred from homology"/>
<dbReference type="PRINTS" id="PR00735">
    <property type="entry name" value="GLHYDRLASE8"/>
</dbReference>
<dbReference type="GO" id="GO:0045493">
    <property type="term" value="P:xylan catabolic process"/>
    <property type="evidence" value="ECO:0007669"/>
    <property type="project" value="UniProtKB-KW"/>
</dbReference>
<keyword evidence="4 8" id="KW-0378">Hydrolase</keyword>
<keyword evidence="6 8" id="KW-0326">Glycosidase</keyword>
<evidence type="ECO:0000256" key="5">
    <source>
        <dbReference type="ARBA" id="ARBA00023001"/>
    </source>
</evidence>
<keyword evidence="7" id="KW-0624">Polysaccharide degradation</keyword>
<reference evidence="8 9" key="1">
    <citation type="submission" date="2020-08" db="EMBL/GenBank/DDBJ databases">
        <title>Genomic Encyclopedia of Type Strains, Phase IV (KMG-V): Genome sequencing to study the core and pangenomes of soil and plant-associated prokaryotes.</title>
        <authorList>
            <person name="Whitman W."/>
        </authorList>
    </citation>
    <scope>NUCLEOTIDE SEQUENCE [LARGE SCALE GENOMIC DNA]</scope>
    <source>
        <strain evidence="8 9">M8UP14</strain>
    </source>
</reference>
<dbReference type="EMBL" id="JACHIP010000008">
    <property type="protein sequence ID" value="MBB5059964.1"/>
    <property type="molecule type" value="Genomic_DNA"/>
</dbReference>
<evidence type="ECO:0000256" key="4">
    <source>
        <dbReference type="ARBA" id="ARBA00022801"/>
    </source>
</evidence>
<evidence type="ECO:0000313" key="9">
    <source>
        <dbReference type="Proteomes" id="UP000540989"/>
    </source>
</evidence>
<dbReference type="PROSITE" id="PS51257">
    <property type="entry name" value="PROKAR_LIPOPROTEIN"/>
    <property type="match status" value="1"/>
</dbReference>
<dbReference type="InterPro" id="IPR012341">
    <property type="entry name" value="6hp_glycosidase-like_sf"/>
</dbReference>
<dbReference type="Proteomes" id="UP000540989">
    <property type="component" value="Unassembled WGS sequence"/>
</dbReference>